<dbReference type="AlphaFoldDB" id="A0A093FSA5"/>
<evidence type="ECO:0000256" key="4">
    <source>
        <dbReference type="ARBA" id="ARBA00022827"/>
    </source>
</evidence>
<dbReference type="PANTHER" id="PTHR43557">
    <property type="entry name" value="APOPTOSIS-INDUCING FACTOR 1"/>
    <property type="match status" value="1"/>
</dbReference>
<dbReference type="Pfam" id="PF00355">
    <property type="entry name" value="Rieske"/>
    <property type="match status" value="1"/>
</dbReference>
<sequence length="373" mass="41529">VEVKIEVVIPEKERNKEEMSPNGKASPLIYKVNGTARHYHLEEHPIASNPYHNPKDVVEASVCHVKDLENGQMREVDLGCGKALLIKENGEFHAVGHKCPHYGAPLVKGVLSKGRVRCPWHGACFNISTGDIEDFPGLDSLARFQVKIEKEKVYIRASKQALQTQRRTKMMAKCISLSNYNLSSTNVLIIGAGAAGLVCAETLRQEGFSDRIVMCTMDRHLPYDRPKLSKSMDSHPEQITLRPKEFFCTYDIEVLTEMQVAAVDIKNKTAVFKDGFKMEYNKLLIATGNTPKALSCKGKEVENVFNIRTPEDANRVVKLATSKNVVIVGASFLGMEVAGYLAERAHSVSLVELEEVPFKKFLGERVGRAVMKV</sequence>
<dbReference type="EMBL" id="KK400278">
    <property type="protein sequence ID" value="KFV59575.1"/>
    <property type="molecule type" value="Genomic_DNA"/>
</dbReference>
<evidence type="ECO:0000256" key="5">
    <source>
        <dbReference type="ARBA" id="ARBA00023002"/>
    </source>
</evidence>
<dbReference type="SUPFAM" id="SSF51905">
    <property type="entry name" value="FAD/NAD(P)-binding domain"/>
    <property type="match status" value="1"/>
</dbReference>
<evidence type="ECO:0000313" key="10">
    <source>
        <dbReference type="Proteomes" id="UP000054190"/>
    </source>
</evidence>
<dbReference type="PRINTS" id="PR00469">
    <property type="entry name" value="PNDRDTASEII"/>
</dbReference>
<keyword evidence="1" id="KW-0285">Flavoprotein</keyword>
<gene>
    <name evidence="9" type="ORF">N341_06896</name>
</gene>
<dbReference type="GO" id="GO:0051537">
    <property type="term" value="F:2 iron, 2 sulfur cluster binding"/>
    <property type="evidence" value="ECO:0007669"/>
    <property type="project" value="UniProtKB-KW"/>
</dbReference>
<keyword evidence="3" id="KW-0479">Metal-binding</keyword>
<dbReference type="GO" id="GO:0016651">
    <property type="term" value="F:oxidoreductase activity, acting on NAD(P)H"/>
    <property type="evidence" value="ECO:0007669"/>
    <property type="project" value="TreeGrafter"/>
</dbReference>
<evidence type="ECO:0000256" key="6">
    <source>
        <dbReference type="ARBA" id="ARBA00023004"/>
    </source>
</evidence>
<evidence type="ECO:0000256" key="2">
    <source>
        <dbReference type="ARBA" id="ARBA00022714"/>
    </source>
</evidence>
<feature type="domain" description="Rieske" evidence="8">
    <location>
        <begin position="60"/>
        <end position="155"/>
    </location>
</feature>
<feature type="non-terminal residue" evidence="9">
    <location>
        <position position="1"/>
    </location>
</feature>
<dbReference type="InterPro" id="IPR036922">
    <property type="entry name" value="Rieske_2Fe-2S_sf"/>
</dbReference>
<dbReference type="PROSITE" id="PS51296">
    <property type="entry name" value="RIESKE"/>
    <property type="match status" value="1"/>
</dbReference>
<dbReference type="GO" id="GO:0046872">
    <property type="term" value="F:metal ion binding"/>
    <property type="evidence" value="ECO:0007669"/>
    <property type="project" value="UniProtKB-KW"/>
</dbReference>
<dbReference type="GO" id="GO:0005739">
    <property type="term" value="C:mitochondrion"/>
    <property type="evidence" value="ECO:0007669"/>
    <property type="project" value="TreeGrafter"/>
</dbReference>
<evidence type="ECO:0000313" key="9">
    <source>
        <dbReference type="EMBL" id="KFV59575.1"/>
    </source>
</evidence>
<dbReference type="GO" id="GO:0097194">
    <property type="term" value="P:execution phase of apoptosis"/>
    <property type="evidence" value="ECO:0007669"/>
    <property type="project" value="TreeGrafter"/>
</dbReference>
<name>A0A093FSA5_TYTAL</name>
<dbReference type="Proteomes" id="UP000054190">
    <property type="component" value="Unassembled WGS sequence"/>
</dbReference>
<evidence type="ECO:0000256" key="7">
    <source>
        <dbReference type="ARBA" id="ARBA00023014"/>
    </source>
</evidence>
<keyword evidence="4" id="KW-0274">FAD</keyword>
<proteinExistence type="predicted"/>
<evidence type="ECO:0000256" key="3">
    <source>
        <dbReference type="ARBA" id="ARBA00022723"/>
    </source>
</evidence>
<reference evidence="9 10" key="1">
    <citation type="submission" date="2014-04" db="EMBL/GenBank/DDBJ databases">
        <title>Genome evolution of avian class.</title>
        <authorList>
            <person name="Zhang G."/>
            <person name="Li C."/>
        </authorList>
    </citation>
    <scope>NUCLEOTIDE SEQUENCE [LARGE SCALE GENOMIC DNA]</scope>
    <source>
        <strain evidence="9">BGI_N341</strain>
    </source>
</reference>
<dbReference type="Gene3D" id="2.102.10.10">
    <property type="entry name" value="Rieske [2Fe-2S] iron-sulphur domain"/>
    <property type="match status" value="1"/>
</dbReference>
<feature type="non-terminal residue" evidence="9">
    <location>
        <position position="373"/>
    </location>
</feature>
<keyword evidence="5" id="KW-0560">Oxidoreductase</keyword>
<keyword evidence="6" id="KW-0408">Iron</keyword>
<organism evidence="9 10">
    <name type="scientific">Tyto alba</name>
    <name type="common">Barn owl</name>
    <dbReference type="NCBI Taxonomy" id="56313"/>
    <lineage>
        <taxon>Eukaryota</taxon>
        <taxon>Metazoa</taxon>
        <taxon>Chordata</taxon>
        <taxon>Craniata</taxon>
        <taxon>Vertebrata</taxon>
        <taxon>Euteleostomi</taxon>
        <taxon>Archelosauria</taxon>
        <taxon>Archosauria</taxon>
        <taxon>Dinosauria</taxon>
        <taxon>Saurischia</taxon>
        <taxon>Theropoda</taxon>
        <taxon>Coelurosauria</taxon>
        <taxon>Aves</taxon>
        <taxon>Neognathae</taxon>
        <taxon>Neoaves</taxon>
        <taxon>Telluraves</taxon>
        <taxon>Strigiformes</taxon>
        <taxon>Tytonidae</taxon>
        <taxon>Tyto</taxon>
    </lineage>
</organism>
<dbReference type="InterPro" id="IPR036188">
    <property type="entry name" value="FAD/NAD-bd_sf"/>
</dbReference>
<dbReference type="CDD" id="cd03478">
    <property type="entry name" value="Rieske_AIFL_N"/>
    <property type="match status" value="1"/>
</dbReference>
<keyword evidence="2" id="KW-0001">2Fe-2S</keyword>
<dbReference type="SUPFAM" id="SSF50022">
    <property type="entry name" value="ISP domain"/>
    <property type="match status" value="1"/>
</dbReference>
<dbReference type="PANTHER" id="PTHR43557:SF8">
    <property type="entry name" value="APOPTOSIS-INDUCING FACTOR 3"/>
    <property type="match status" value="1"/>
</dbReference>
<dbReference type="InterPro" id="IPR023753">
    <property type="entry name" value="FAD/NAD-binding_dom"/>
</dbReference>
<accession>A0A093FSA5</accession>
<evidence type="ECO:0000259" key="8">
    <source>
        <dbReference type="PROSITE" id="PS51296"/>
    </source>
</evidence>
<dbReference type="InterPro" id="IPR050446">
    <property type="entry name" value="FAD-oxidoreductase/Apoptosis"/>
</dbReference>
<protein>
    <submittedName>
        <fullName evidence="9">Apoptosis-inducing factor 3</fullName>
    </submittedName>
</protein>
<keyword evidence="7" id="KW-0411">Iron-sulfur</keyword>
<dbReference type="PRINTS" id="PR00368">
    <property type="entry name" value="FADPNR"/>
</dbReference>
<dbReference type="FunFam" id="2.102.10.10:FF:000003">
    <property type="entry name" value="apoptosis-inducing factor 3 isoform X2"/>
    <property type="match status" value="1"/>
</dbReference>
<dbReference type="InterPro" id="IPR017941">
    <property type="entry name" value="Rieske_2Fe-2S"/>
</dbReference>
<evidence type="ECO:0000256" key="1">
    <source>
        <dbReference type="ARBA" id="ARBA00022630"/>
    </source>
</evidence>
<keyword evidence="10" id="KW-1185">Reference proteome</keyword>
<dbReference type="Pfam" id="PF07992">
    <property type="entry name" value="Pyr_redox_2"/>
    <property type="match status" value="1"/>
</dbReference>
<dbReference type="Gene3D" id="3.50.50.60">
    <property type="entry name" value="FAD/NAD(P)-binding domain"/>
    <property type="match status" value="2"/>
</dbReference>